<sequence length="203" mass="21730">MKMKKGGKWQQCLLALSILALIFLLVEIAVSIAATQHGDAPVRVEHVTAGPYRFTVSLYDDPARAGFALPFTIVPQGPVHGTLRYQVTSVPVGTLLPENKVKMEGNRLATLVRDSVSADPQVPGGVQGAAEITVQGLWKLHVLVDGPAGQQAFDVAVTATTLPPIPIWSGWLIGFIPVYGIVVFLLAQMKHKGQRAPLPASRV</sequence>
<evidence type="ECO:0000256" key="1">
    <source>
        <dbReference type="SAM" id="Phobius"/>
    </source>
</evidence>
<keyword evidence="1" id="KW-0472">Membrane</keyword>
<keyword evidence="3" id="KW-1185">Reference proteome</keyword>
<dbReference type="OrthoDB" id="158665at2"/>
<gene>
    <name evidence="2" type="ORF">EPA93_44845</name>
</gene>
<evidence type="ECO:0000313" key="2">
    <source>
        <dbReference type="EMBL" id="QBD82721.1"/>
    </source>
</evidence>
<protein>
    <submittedName>
        <fullName evidence="2">Uncharacterized protein</fullName>
    </submittedName>
</protein>
<feature type="transmembrane region" description="Helical" evidence="1">
    <location>
        <begin position="168"/>
        <end position="187"/>
    </location>
</feature>
<dbReference type="Proteomes" id="UP000290365">
    <property type="component" value="Chromosome"/>
</dbReference>
<dbReference type="RefSeq" id="WP_129893790.1">
    <property type="nucleotide sequence ID" value="NZ_CP035758.1"/>
</dbReference>
<accession>A0A4V0Z0C3</accession>
<name>A0A4V0Z0C3_KTERU</name>
<keyword evidence="1" id="KW-1133">Transmembrane helix</keyword>
<organism evidence="2 3">
    <name type="scientific">Ktedonosporobacter rubrisoli</name>
    <dbReference type="NCBI Taxonomy" id="2509675"/>
    <lineage>
        <taxon>Bacteria</taxon>
        <taxon>Bacillati</taxon>
        <taxon>Chloroflexota</taxon>
        <taxon>Ktedonobacteria</taxon>
        <taxon>Ktedonobacterales</taxon>
        <taxon>Ktedonosporobacteraceae</taxon>
        <taxon>Ktedonosporobacter</taxon>
    </lineage>
</organism>
<dbReference type="KEGG" id="kbs:EPA93_44845"/>
<proteinExistence type="predicted"/>
<reference evidence="2 3" key="1">
    <citation type="submission" date="2019-01" db="EMBL/GenBank/DDBJ databases">
        <title>Ktedonosporobacter rubrisoli SCAWS-G2.</title>
        <authorList>
            <person name="Huang Y."/>
            <person name="Yan B."/>
        </authorList>
    </citation>
    <scope>NUCLEOTIDE SEQUENCE [LARGE SCALE GENOMIC DNA]</scope>
    <source>
        <strain evidence="2 3">SCAWS-G2</strain>
    </source>
</reference>
<dbReference type="AlphaFoldDB" id="A0A4V0Z0C3"/>
<evidence type="ECO:0000313" key="3">
    <source>
        <dbReference type="Proteomes" id="UP000290365"/>
    </source>
</evidence>
<dbReference type="EMBL" id="CP035758">
    <property type="protein sequence ID" value="QBD82721.1"/>
    <property type="molecule type" value="Genomic_DNA"/>
</dbReference>
<keyword evidence="1" id="KW-0812">Transmembrane</keyword>